<dbReference type="PANTHER" id="PTHR14742">
    <property type="entry name" value="RIBONUCLEASE P SUBUNIT P21"/>
    <property type="match status" value="1"/>
</dbReference>
<dbReference type="PANTHER" id="PTHR14742:SF4">
    <property type="entry name" value="DDE TNP4 DOMAIN-CONTAINING PROTEIN"/>
    <property type="match status" value="1"/>
</dbReference>
<evidence type="ECO:0000313" key="2">
    <source>
        <dbReference type="EMBL" id="KAL0482192.1"/>
    </source>
</evidence>
<organism evidence="2 3">
    <name type="scientific">Acrasis kona</name>
    <dbReference type="NCBI Taxonomy" id="1008807"/>
    <lineage>
        <taxon>Eukaryota</taxon>
        <taxon>Discoba</taxon>
        <taxon>Heterolobosea</taxon>
        <taxon>Tetramitia</taxon>
        <taxon>Eutetramitia</taxon>
        <taxon>Acrasidae</taxon>
        <taxon>Acrasis</taxon>
    </lineage>
</organism>
<dbReference type="Proteomes" id="UP001431209">
    <property type="component" value="Unassembled WGS sequence"/>
</dbReference>
<reference evidence="2 3" key="1">
    <citation type="submission" date="2024-03" db="EMBL/GenBank/DDBJ databases">
        <title>The Acrasis kona genome and developmental transcriptomes reveal deep origins of eukaryotic multicellular pathways.</title>
        <authorList>
            <person name="Sheikh S."/>
            <person name="Fu C.-J."/>
            <person name="Brown M.W."/>
            <person name="Baldauf S.L."/>
        </authorList>
    </citation>
    <scope>NUCLEOTIDE SEQUENCE [LARGE SCALE GENOMIC DNA]</scope>
    <source>
        <strain evidence="2 3">ATCC MYA-3509</strain>
    </source>
</reference>
<dbReference type="InterPro" id="IPR007175">
    <property type="entry name" value="Rpr2/Snm1/Rpp21"/>
</dbReference>
<proteinExistence type="predicted"/>
<dbReference type="Pfam" id="PF04032">
    <property type="entry name" value="Rpr2"/>
    <property type="match status" value="1"/>
</dbReference>
<dbReference type="GO" id="GO:0008033">
    <property type="term" value="P:tRNA processing"/>
    <property type="evidence" value="ECO:0007669"/>
    <property type="project" value="TreeGrafter"/>
</dbReference>
<comment type="caution">
    <text evidence="2">The sequence shown here is derived from an EMBL/GenBank/DDBJ whole genome shotgun (WGS) entry which is preliminary data.</text>
</comment>
<keyword evidence="3" id="KW-1185">Reference proteome</keyword>
<accession>A0AAW2YXG7</accession>
<dbReference type="GO" id="GO:0005655">
    <property type="term" value="C:nucleolar ribonuclease P complex"/>
    <property type="evidence" value="ECO:0007669"/>
    <property type="project" value="TreeGrafter"/>
</dbReference>
<dbReference type="AlphaFoldDB" id="A0AAW2YXG7"/>
<evidence type="ECO:0000313" key="3">
    <source>
        <dbReference type="Proteomes" id="UP001431209"/>
    </source>
</evidence>
<sequence>MTIQKLAKKQKDDARRKAYLKHENRKTNQLKKEAFEKKAKDKAQQKKEKNIQNRKATASIIKDEKNIAEKSLNHLLSLSKMYSEINTDLSQFYLWQYNKLAKNNMIDIGASKSDFCSHCYSPSVPGKTSTVTNIQASTLSKDHSKQNYLVDASKLDNVNVYECNVCNYQTIFKGINNKKRVAQKTKKHKVVHNHVHTQNNNHSHVKAPNNDGGIIDAKKNKKAKANQKNAPKKEDTSVMAFLNMLDI</sequence>
<dbReference type="Gene3D" id="6.20.50.20">
    <property type="match status" value="1"/>
</dbReference>
<evidence type="ECO:0000256" key="1">
    <source>
        <dbReference type="SAM" id="MobiDB-lite"/>
    </source>
</evidence>
<feature type="compositionally biased region" description="Basic and acidic residues" evidence="1">
    <location>
        <begin position="9"/>
        <end position="51"/>
    </location>
</feature>
<name>A0AAW2YXG7_9EUKA</name>
<protein>
    <submittedName>
        <fullName evidence="2">Ribonuclease P protein component 4</fullName>
    </submittedName>
</protein>
<dbReference type="EMBL" id="JAOPGA020000826">
    <property type="protein sequence ID" value="KAL0482192.1"/>
    <property type="molecule type" value="Genomic_DNA"/>
</dbReference>
<feature type="region of interest" description="Disordered" evidence="1">
    <location>
        <begin position="1"/>
        <end position="57"/>
    </location>
</feature>
<gene>
    <name evidence="2" type="ORF">AKO1_013316</name>
</gene>